<reference evidence="1 2" key="1">
    <citation type="submission" date="2020-05" db="EMBL/GenBank/DDBJ databases">
        <title>Horizontal transmission and recombination maintain forever young bacterial symbiont genomes.</title>
        <authorList>
            <person name="Russell S.L."/>
            <person name="Pepper-Tunick E."/>
            <person name="Svedberg J."/>
            <person name="Byrne A."/>
            <person name="Ruelas Castillo J."/>
            <person name="Vollmers C."/>
            <person name="Beinart R.A."/>
            <person name="Corbett-Detig R."/>
        </authorList>
    </citation>
    <scope>NUCLEOTIDE SEQUENCE [LARGE SCALE GENOMIC DNA]</scope>
    <source>
        <strain evidence="1">4727-3</strain>
    </source>
</reference>
<dbReference type="EMBL" id="JACCHS010000160">
    <property type="protein sequence ID" value="NYT47476.1"/>
    <property type="molecule type" value="Genomic_DNA"/>
</dbReference>
<name>A0A7Z0MPG0_9GAMM</name>
<dbReference type="Proteomes" id="UP000537890">
    <property type="component" value="Unassembled WGS sequence"/>
</dbReference>
<sequence length="79" mass="8737">MVCNCCKPICQCAYQVKVDAADVGETVDWVMLVNYAGDNWFVRSGDQWLNWDGQVGELPAATTGYVLVDEQTIPVFEGC</sequence>
<evidence type="ECO:0000313" key="1">
    <source>
        <dbReference type="EMBL" id="NYT47476.1"/>
    </source>
</evidence>
<evidence type="ECO:0000313" key="2">
    <source>
        <dbReference type="Proteomes" id="UP000537890"/>
    </source>
</evidence>
<accession>A0A7Z0MPG0</accession>
<organism evidence="1 2">
    <name type="scientific">Candidatus Methanofishera endochildressiae</name>
    <dbReference type="NCBI Taxonomy" id="2738884"/>
    <lineage>
        <taxon>Bacteria</taxon>
        <taxon>Pseudomonadati</taxon>
        <taxon>Pseudomonadota</taxon>
        <taxon>Gammaproteobacteria</taxon>
        <taxon>Candidatus Methanofishera</taxon>
    </lineage>
</organism>
<gene>
    <name evidence="1" type="ORF">H0A75_07795</name>
</gene>
<proteinExistence type="predicted"/>
<protein>
    <submittedName>
        <fullName evidence="1">Uncharacterized protein</fullName>
    </submittedName>
</protein>
<comment type="caution">
    <text evidence="1">The sequence shown here is derived from an EMBL/GenBank/DDBJ whole genome shotgun (WGS) entry which is preliminary data.</text>
</comment>
<dbReference type="AlphaFoldDB" id="A0A7Z0MPG0"/>